<accession>A0A2Z6IP40</accession>
<dbReference type="AlphaFoldDB" id="A0A2Z6IP40"/>
<organism evidence="1 2">
    <name type="scientific">Acidithiobacillus ferridurans</name>
    <dbReference type="NCBI Taxonomy" id="1232575"/>
    <lineage>
        <taxon>Bacteria</taxon>
        <taxon>Pseudomonadati</taxon>
        <taxon>Pseudomonadota</taxon>
        <taxon>Acidithiobacillia</taxon>
        <taxon>Acidithiobacillales</taxon>
        <taxon>Acidithiobacillaceae</taxon>
        <taxon>Acidithiobacillus</taxon>
    </lineage>
</organism>
<dbReference type="InterPro" id="IPR012312">
    <property type="entry name" value="Hemerythrin-like"/>
</dbReference>
<dbReference type="KEGG" id="afj:AFERRID_29110"/>
<dbReference type="Gene3D" id="1.20.120.520">
    <property type="entry name" value="nmb1532 protein domain like"/>
    <property type="match status" value="1"/>
</dbReference>
<protein>
    <submittedName>
        <fullName evidence="1">Uncharacterized protein</fullName>
    </submittedName>
</protein>
<keyword evidence="2" id="KW-1185">Reference proteome</keyword>
<evidence type="ECO:0000313" key="2">
    <source>
        <dbReference type="Proteomes" id="UP000280188"/>
    </source>
</evidence>
<dbReference type="EMBL" id="AP018795">
    <property type="protein sequence ID" value="BBF66693.1"/>
    <property type="molecule type" value="Genomic_DNA"/>
</dbReference>
<proteinExistence type="predicted"/>
<name>A0A2Z6IP40_ACIFI</name>
<dbReference type="Proteomes" id="UP000280188">
    <property type="component" value="Chromosome"/>
</dbReference>
<evidence type="ECO:0000313" key="1">
    <source>
        <dbReference type="EMBL" id="BBF66693.1"/>
    </source>
</evidence>
<dbReference type="RefSeq" id="WP_126605585.1">
    <property type="nucleotide sequence ID" value="NZ_AP018795.1"/>
</dbReference>
<sequence length="255" mass="28287">MSIQSAISPAPRVSAQNVIDVCGMPYAVAQPLIYAATIRLAIGQQVRVLADTDPSAMMRAVAFQLRDAISWRFETDGKLWQIDIRPRAEAEAKDVVDLLTWDHYRLDCQFADILAAANQNRITDAETLFSDYWIGLRRHVHLENNILGPILGGGEIKGPLADMLLEHDSIIVQSKLVEETLMEKDYGMLPAICAVLSGSLAKHENREENTLFPIWQTTDNSDRGRAAEFLARSKEVLAGAEDQQVNGIFPGCARK</sequence>
<reference evidence="1 2" key="1">
    <citation type="journal article" date="2018" name="Microbiol. Resour. Announc.">
        <title>Complete Genome Sequence of Acidithiobacillus ferridurans JCM 18981.</title>
        <authorList>
            <person name="Miyauchi T."/>
            <person name="Kouzuma A."/>
            <person name="Abe T."/>
            <person name="Watanabe K."/>
        </authorList>
    </citation>
    <scope>NUCLEOTIDE SEQUENCE [LARGE SCALE GENOMIC DNA]</scope>
    <source>
        <strain evidence="2">ATCC 33020 / DSM 29468 / JCM 18981 / 11Fe</strain>
    </source>
</reference>
<dbReference type="Pfam" id="PF01814">
    <property type="entry name" value="Hemerythrin"/>
    <property type="match status" value="1"/>
</dbReference>
<gene>
    <name evidence="1" type="ORF">AFERRID_29110</name>
</gene>